<evidence type="ECO:0000313" key="3">
    <source>
        <dbReference type="EMBL" id="RBP05264.1"/>
    </source>
</evidence>
<proteinExistence type="predicted"/>
<dbReference type="PROSITE" id="PS51257">
    <property type="entry name" value="PROKAR_LIPOPROTEIN"/>
    <property type="match status" value="1"/>
</dbReference>
<keyword evidence="4" id="KW-1185">Reference proteome</keyword>
<dbReference type="EMBL" id="QNRK01000035">
    <property type="protein sequence ID" value="RBP05264.1"/>
    <property type="molecule type" value="Genomic_DNA"/>
</dbReference>
<reference evidence="3 4" key="1">
    <citation type="submission" date="2018-06" db="EMBL/GenBank/DDBJ databases">
        <title>Genomic Encyclopedia of Type Strains, Phase IV (KMG-IV): sequencing the most valuable type-strain genomes for metagenomic binning, comparative biology and taxonomic classification.</title>
        <authorList>
            <person name="Goeker M."/>
        </authorList>
    </citation>
    <scope>NUCLEOTIDE SEQUENCE [LARGE SCALE GENOMIC DNA]</scope>
    <source>
        <strain evidence="3 4">DSM 24875</strain>
    </source>
</reference>
<sequence>MKPLYPLALVLGAMTMTGCAQGNLRTPGSYAALASPPVRNPWYDPYAAYGSSDAIWRPPVYDLQRTIVKPVEPASQASRPDYEGAEWATGAGGGSTLRPPGTF</sequence>
<evidence type="ECO:0000313" key="4">
    <source>
        <dbReference type="Proteomes" id="UP000253529"/>
    </source>
</evidence>
<dbReference type="OrthoDB" id="7219630at2"/>
<accession>A0A366ESJ0</accession>
<keyword evidence="2" id="KW-0732">Signal</keyword>
<evidence type="ECO:0000256" key="1">
    <source>
        <dbReference type="SAM" id="MobiDB-lite"/>
    </source>
</evidence>
<name>A0A366ESJ0_9HYPH</name>
<organism evidence="3 4">
    <name type="scientific">Roseiarcus fermentans</name>
    <dbReference type="NCBI Taxonomy" id="1473586"/>
    <lineage>
        <taxon>Bacteria</taxon>
        <taxon>Pseudomonadati</taxon>
        <taxon>Pseudomonadota</taxon>
        <taxon>Alphaproteobacteria</taxon>
        <taxon>Hyphomicrobiales</taxon>
        <taxon>Roseiarcaceae</taxon>
        <taxon>Roseiarcus</taxon>
    </lineage>
</organism>
<dbReference type="AlphaFoldDB" id="A0A366ESJ0"/>
<evidence type="ECO:0008006" key="5">
    <source>
        <dbReference type="Google" id="ProtNLM"/>
    </source>
</evidence>
<feature type="chain" id="PRO_5016778177" description="Lipoprotein" evidence="2">
    <location>
        <begin position="23"/>
        <end position="103"/>
    </location>
</feature>
<feature type="signal peptide" evidence="2">
    <location>
        <begin position="1"/>
        <end position="22"/>
    </location>
</feature>
<dbReference type="Proteomes" id="UP000253529">
    <property type="component" value="Unassembled WGS sequence"/>
</dbReference>
<comment type="caution">
    <text evidence="3">The sequence shown here is derived from an EMBL/GenBank/DDBJ whole genome shotgun (WGS) entry which is preliminary data.</text>
</comment>
<protein>
    <recommendedName>
        <fullName evidence="5">Lipoprotein</fullName>
    </recommendedName>
</protein>
<feature type="region of interest" description="Disordered" evidence="1">
    <location>
        <begin position="72"/>
        <end position="103"/>
    </location>
</feature>
<dbReference type="RefSeq" id="WP_113891909.1">
    <property type="nucleotide sequence ID" value="NZ_QNRK01000035.1"/>
</dbReference>
<gene>
    <name evidence="3" type="ORF">DFR50_13554</name>
</gene>
<evidence type="ECO:0000256" key="2">
    <source>
        <dbReference type="SAM" id="SignalP"/>
    </source>
</evidence>